<gene>
    <name evidence="2" type="ORF">PROFUN_12741</name>
</gene>
<keyword evidence="3" id="KW-1185">Reference proteome</keyword>
<dbReference type="EMBL" id="MDYQ01000155">
    <property type="protein sequence ID" value="PRP80274.1"/>
    <property type="molecule type" value="Genomic_DNA"/>
</dbReference>
<feature type="region of interest" description="Disordered" evidence="1">
    <location>
        <begin position="58"/>
        <end position="83"/>
    </location>
</feature>
<evidence type="ECO:0000313" key="2">
    <source>
        <dbReference type="EMBL" id="PRP80274.1"/>
    </source>
</evidence>
<protein>
    <submittedName>
        <fullName evidence="2">Pheromone shutdown-related protein TraB</fullName>
    </submittedName>
</protein>
<accession>A0A2P6N8K2</accession>
<dbReference type="InParanoid" id="A0A2P6N8K2"/>
<proteinExistence type="predicted"/>
<organism evidence="2 3">
    <name type="scientific">Planoprotostelium fungivorum</name>
    <dbReference type="NCBI Taxonomy" id="1890364"/>
    <lineage>
        <taxon>Eukaryota</taxon>
        <taxon>Amoebozoa</taxon>
        <taxon>Evosea</taxon>
        <taxon>Variosea</taxon>
        <taxon>Cavosteliida</taxon>
        <taxon>Cavosteliaceae</taxon>
        <taxon>Planoprotostelium</taxon>
    </lineage>
</organism>
<name>A0A2P6N8K2_9EUKA</name>
<feature type="compositionally biased region" description="Polar residues" evidence="1">
    <location>
        <begin position="61"/>
        <end position="78"/>
    </location>
</feature>
<dbReference type="Proteomes" id="UP000241769">
    <property type="component" value="Unassembled WGS sequence"/>
</dbReference>
<evidence type="ECO:0000313" key="3">
    <source>
        <dbReference type="Proteomes" id="UP000241769"/>
    </source>
</evidence>
<evidence type="ECO:0000256" key="1">
    <source>
        <dbReference type="SAM" id="MobiDB-lite"/>
    </source>
</evidence>
<sequence length="379" mass="43855">MRPNLHPTMNATMIIGRSLNRITCKKPVPFTRQMDTLPFNGRRELMFVRMQSAYRYKFDKTSSTQPKPNETPTPQTKVNDADEPRTTIGDILFRRANTKSSTIIEKPATRDEDFNYSVTRLTRDGKEFYLLGTVFPCEQSVAHAKKLFDFVKPDVLLAELDPRFQHTYRLARVHPTDDFDQLADLDGDSDAVKEYMQKRQFLLGLMHATKFMDKSSPLYTSTQIVEISRMISSKGVKVVCADRPAEISLMRMWSLAGFKQKAKFFFNMMTQYSDEKPEPPPLIEVPFSQFKEMDKELSGIITDVPAVQLTLSFERVLYFIEKTRSVRADRIMMVTSIGLVHDIIRAWNLPDIHMKELETFNEGFGNSIEAWEKTRDEDK</sequence>
<dbReference type="AlphaFoldDB" id="A0A2P6N8K2"/>
<reference evidence="2 3" key="1">
    <citation type="journal article" date="2018" name="Genome Biol. Evol.">
        <title>Multiple Roots of Fruiting Body Formation in Amoebozoa.</title>
        <authorList>
            <person name="Hillmann F."/>
            <person name="Forbes G."/>
            <person name="Novohradska S."/>
            <person name="Ferling I."/>
            <person name="Riege K."/>
            <person name="Groth M."/>
            <person name="Westermann M."/>
            <person name="Marz M."/>
            <person name="Spaller T."/>
            <person name="Winckler T."/>
            <person name="Schaap P."/>
            <person name="Glockner G."/>
        </authorList>
    </citation>
    <scope>NUCLEOTIDE SEQUENCE [LARGE SCALE GENOMIC DNA]</scope>
    <source>
        <strain evidence="2 3">Jena</strain>
    </source>
</reference>
<comment type="caution">
    <text evidence="2">The sequence shown here is derived from an EMBL/GenBank/DDBJ whole genome shotgun (WGS) entry which is preliminary data.</text>
</comment>
<dbReference type="STRING" id="1890364.A0A2P6N8K2"/>